<dbReference type="Pfam" id="PF07070">
    <property type="entry name" value="Spo0M"/>
    <property type="match status" value="1"/>
</dbReference>
<feature type="compositionally biased region" description="Polar residues" evidence="1">
    <location>
        <begin position="13"/>
        <end position="23"/>
    </location>
</feature>
<comment type="caution">
    <text evidence="2">The sequence shown here is derived from an EMBL/GenBank/DDBJ whole genome shotgun (WGS) entry which is preliminary data.</text>
</comment>
<protein>
    <submittedName>
        <fullName evidence="2">Sporulation protein</fullName>
    </submittedName>
</protein>
<evidence type="ECO:0000256" key="1">
    <source>
        <dbReference type="SAM" id="MobiDB-lite"/>
    </source>
</evidence>
<evidence type="ECO:0000313" key="2">
    <source>
        <dbReference type="EMBL" id="MFC4105240.1"/>
    </source>
</evidence>
<gene>
    <name evidence="2" type="ORF">ACFOX0_04695</name>
</gene>
<keyword evidence="3" id="KW-1185">Reference proteome</keyword>
<sequence>MFGGPAAGLPGLSVQTDLPNPSTRPGLRLPGRVTVTANLGEVRIDGVRVGLVAKVEGADGGQSLVEFHRVPVAGPFLLAAGERRVIPFAAPLPWQTPVTVLAGVVPLALRLALRTEVLVDAAVERDDLRPVIVHPLPAQDGILTTLDGLGFQLRAAALRAGRLPGVRQEFSFHQMIGYWVAPLYAGPISELELTFLADPTGLDVICWADRRLAMSGGGHLSLSRFRVAHAGADRLDWQHVVDGWLRHAVERHAWAASRYHTWQHFPESVHASRPPQHTRDGVDPGFTAGSGGSGGASGGGGDGT</sequence>
<dbReference type="RefSeq" id="WP_377542245.1">
    <property type="nucleotide sequence ID" value="NZ_JBHSBN010000002.1"/>
</dbReference>
<reference evidence="3" key="1">
    <citation type="journal article" date="2019" name="Int. J. Syst. Evol. Microbiol.">
        <title>The Global Catalogue of Microorganisms (GCM) 10K type strain sequencing project: providing services to taxonomists for standard genome sequencing and annotation.</title>
        <authorList>
            <consortium name="The Broad Institute Genomics Platform"/>
            <consortium name="The Broad Institute Genome Sequencing Center for Infectious Disease"/>
            <person name="Wu L."/>
            <person name="Ma J."/>
        </authorList>
    </citation>
    <scope>NUCLEOTIDE SEQUENCE [LARGE SCALE GENOMIC DNA]</scope>
    <source>
        <strain evidence="3">2902at01</strain>
    </source>
</reference>
<dbReference type="Proteomes" id="UP001595868">
    <property type="component" value="Unassembled WGS sequence"/>
</dbReference>
<feature type="region of interest" description="Disordered" evidence="1">
    <location>
        <begin position="1"/>
        <end position="26"/>
    </location>
</feature>
<feature type="region of interest" description="Disordered" evidence="1">
    <location>
        <begin position="269"/>
        <end position="304"/>
    </location>
</feature>
<organism evidence="2 3">
    <name type="scientific">Micromonospora zhanjiangensis</name>
    <dbReference type="NCBI Taxonomy" id="1522057"/>
    <lineage>
        <taxon>Bacteria</taxon>
        <taxon>Bacillati</taxon>
        <taxon>Actinomycetota</taxon>
        <taxon>Actinomycetes</taxon>
        <taxon>Micromonosporales</taxon>
        <taxon>Micromonosporaceae</taxon>
        <taxon>Micromonospora</taxon>
    </lineage>
</organism>
<proteinExistence type="predicted"/>
<dbReference type="InterPro" id="IPR009776">
    <property type="entry name" value="Spore_0_M"/>
</dbReference>
<dbReference type="PANTHER" id="PTHR40053:SF1">
    <property type="entry name" value="SPORULATION-CONTROL PROTEIN SPO0M"/>
    <property type="match status" value="1"/>
</dbReference>
<accession>A0ABV8KGL2</accession>
<evidence type="ECO:0000313" key="3">
    <source>
        <dbReference type="Proteomes" id="UP001595868"/>
    </source>
</evidence>
<feature type="compositionally biased region" description="Gly residues" evidence="1">
    <location>
        <begin position="288"/>
        <end position="304"/>
    </location>
</feature>
<dbReference type="EMBL" id="JBHSBN010000002">
    <property type="protein sequence ID" value="MFC4105240.1"/>
    <property type="molecule type" value="Genomic_DNA"/>
</dbReference>
<dbReference type="PANTHER" id="PTHR40053">
    <property type="entry name" value="SPORULATION-CONTROL PROTEIN SPO0M"/>
    <property type="match status" value="1"/>
</dbReference>
<name>A0ABV8KGL2_9ACTN</name>